<proteinExistence type="predicted"/>
<dbReference type="AlphaFoldDB" id="W4M993"/>
<name>W4M993_9BACT</name>
<gene>
    <name evidence="1" type="ORF">ETSY2_16790</name>
</gene>
<comment type="caution">
    <text evidence="1">The sequence shown here is derived from an EMBL/GenBank/DDBJ whole genome shotgun (WGS) entry which is preliminary data.</text>
</comment>
<accession>W4M993</accession>
<reference evidence="1 2" key="1">
    <citation type="journal article" date="2014" name="Nature">
        <title>An environmental bacterial taxon with a large and distinct metabolic repertoire.</title>
        <authorList>
            <person name="Wilson M.C."/>
            <person name="Mori T."/>
            <person name="Ruckert C."/>
            <person name="Uria A.R."/>
            <person name="Helf M.J."/>
            <person name="Takada K."/>
            <person name="Gernert C."/>
            <person name="Steffens U.A."/>
            <person name="Heycke N."/>
            <person name="Schmitt S."/>
            <person name="Rinke C."/>
            <person name="Helfrich E.J."/>
            <person name="Brachmann A.O."/>
            <person name="Gurgui C."/>
            <person name="Wakimoto T."/>
            <person name="Kracht M."/>
            <person name="Crusemann M."/>
            <person name="Hentschel U."/>
            <person name="Abe I."/>
            <person name="Matsunaga S."/>
            <person name="Kalinowski J."/>
            <person name="Takeyama H."/>
            <person name="Piel J."/>
        </authorList>
    </citation>
    <scope>NUCLEOTIDE SEQUENCE [LARGE SCALE GENOMIC DNA]</scope>
    <source>
        <strain evidence="2">TSY2</strain>
    </source>
</reference>
<organism evidence="1 2">
    <name type="scientific">Candidatus Entotheonella gemina</name>
    <dbReference type="NCBI Taxonomy" id="1429439"/>
    <lineage>
        <taxon>Bacteria</taxon>
        <taxon>Pseudomonadati</taxon>
        <taxon>Nitrospinota/Tectimicrobiota group</taxon>
        <taxon>Candidatus Tectimicrobiota</taxon>
        <taxon>Candidatus Entotheonellia</taxon>
        <taxon>Candidatus Entotheonellales</taxon>
        <taxon>Candidatus Entotheonellaceae</taxon>
        <taxon>Candidatus Entotheonella</taxon>
    </lineage>
</organism>
<dbReference type="InterPro" id="IPR058739">
    <property type="entry name" value="NicX"/>
</dbReference>
<evidence type="ECO:0008006" key="3">
    <source>
        <dbReference type="Google" id="ProtNLM"/>
    </source>
</evidence>
<evidence type="ECO:0000313" key="2">
    <source>
        <dbReference type="Proteomes" id="UP000019140"/>
    </source>
</evidence>
<keyword evidence="2" id="KW-1185">Reference proteome</keyword>
<dbReference type="EMBL" id="AZHX01000682">
    <property type="protein sequence ID" value="ETX06496.1"/>
    <property type="molecule type" value="Genomic_DNA"/>
</dbReference>
<evidence type="ECO:0000313" key="1">
    <source>
        <dbReference type="EMBL" id="ETX06496.1"/>
    </source>
</evidence>
<sequence length="188" mass="20848">MTANPEMVRLFKAELELCNVTPGETVAVLSEGNEKRDYADAFLAAAEELEATSFQLNLVKRAPQPGDMKKRTSITGNRPAIEALKSSDIVIDLVGLLWSAEQNEITQTGTRMLMVREPLEVLQRTFPRKSLRRRVEAAQEMLAAAEELHITSAAGTDVTYQLGTYPVLTQYGYTDTPGRWDHFAGGFL</sequence>
<dbReference type="Proteomes" id="UP000019140">
    <property type="component" value="Unassembled WGS sequence"/>
</dbReference>
<dbReference type="HOGENOM" id="CLU_1438654_0_0_7"/>
<dbReference type="Pfam" id="PF26233">
    <property type="entry name" value="NicX"/>
    <property type="match status" value="1"/>
</dbReference>
<protein>
    <recommendedName>
        <fullName evidence="3">Leucyl aminopeptidase</fullName>
    </recommendedName>
</protein>